<dbReference type="EMBL" id="CP022163">
    <property type="protein sequence ID" value="ATB31470.1"/>
    <property type="molecule type" value="Genomic_DNA"/>
</dbReference>
<feature type="transmembrane region" description="Helical" evidence="1">
    <location>
        <begin position="203"/>
        <end position="225"/>
    </location>
</feature>
<feature type="transmembrane region" description="Helical" evidence="1">
    <location>
        <begin position="178"/>
        <end position="196"/>
    </location>
</feature>
<dbReference type="OrthoDB" id="5513339at2"/>
<evidence type="ECO:0008006" key="4">
    <source>
        <dbReference type="Google" id="ProtNLM"/>
    </source>
</evidence>
<evidence type="ECO:0000256" key="1">
    <source>
        <dbReference type="SAM" id="Phobius"/>
    </source>
</evidence>
<accession>A0A250IJT2</accession>
<dbReference type="KEGG" id="mbd:MEBOL_004933"/>
<keyword evidence="3" id="KW-1185">Reference proteome</keyword>
<dbReference type="PROSITE" id="PS51257">
    <property type="entry name" value="PROKAR_LIPOPROTEIN"/>
    <property type="match status" value="1"/>
</dbReference>
<keyword evidence="1" id="KW-0472">Membrane</keyword>
<sequence>MTGRWWVGVALTLLVGCGTSTRAVRLETGRGEPVVLESPKAVEPVELDGEAFREAVQKLGRAVPVSTPPREAALQLFADSLRPHAYSRMRVSLGVVAVQQPRRGRLLVPEQKEEGRELASAYGRWCGRKGTPGDCLRLLEEGPTLDEEARRTLAFQFALDSVWEETAEALVELSDKEAIVAMLATTGAVYFGLWLLPEPVSKGVAAVLTVGLIAYLGWDTVWSLIQGYRVMAARVKGASTFEEVREAGERYGEVMGKNAARVFIMLATAALGSTAQTMAAKLPTLPGSAQASLVGAGQGGLRLAAVGQVEAVAVSAGGVVTIALDPEAVTARGTSAAASEPVTADVHEHHIASNKWWDSTKNGGPWSPKFQTFFDQAGMSLDDAANKVRVRGHKGPHPKEYHEEVYERLRDAMEDCSSMRQCREALTEALGMLAEEISTSGSKLNKLVTRS</sequence>
<evidence type="ECO:0000313" key="2">
    <source>
        <dbReference type="EMBL" id="ATB31470.1"/>
    </source>
</evidence>
<dbReference type="InterPro" id="IPR032871">
    <property type="entry name" value="AHH_dom_containing"/>
</dbReference>
<keyword evidence="1" id="KW-0812">Transmembrane</keyword>
<keyword evidence="1" id="KW-1133">Transmembrane helix</keyword>
<proteinExistence type="predicted"/>
<dbReference type="AlphaFoldDB" id="A0A250IJT2"/>
<dbReference type="Pfam" id="PF14412">
    <property type="entry name" value="AHH"/>
    <property type="match status" value="1"/>
</dbReference>
<reference evidence="2 3" key="1">
    <citation type="submission" date="2017-06" db="EMBL/GenBank/DDBJ databases">
        <authorList>
            <person name="Kim H.J."/>
            <person name="Triplett B.A."/>
        </authorList>
    </citation>
    <scope>NUCLEOTIDE SEQUENCE [LARGE SCALE GENOMIC DNA]</scope>
    <source>
        <strain evidence="2 3">DSM 14713</strain>
    </source>
</reference>
<protein>
    <recommendedName>
        <fullName evidence="4">Lipoprotein</fullName>
    </recommendedName>
</protein>
<evidence type="ECO:0000313" key="3">
    <source>
        <dbReference type="Proteomes" id="UP000217289"/>
    </source>
</evidence>
<dbReference type="Proteomes" id="UP000217289">
    <property type="component" value="Chromosome"/>
</dbReference>
<organism evidence="2 3">
    <name type="scientific">Melittangium boletus DSM 14713</name>
    <dbReference type="NCBI Taxonomy" id="1294270"/>
    <lineage>
        <taxon>Bacteria</taxon>
        <taxon>Pseudomonadati</taxon>
        <taxon>Myxococcota</taxon>
        <taxon>Myxococcia</taxon>
        <taxon>Myxococcales</taxon>
        <taxon>Cystobacterineae</taxon>
        <taxon>Archangiaceae</taxon>
        <taxon>Melittangium</taxon>
    </lineage>
</organism>
<gene>
    <name evidence="2" type="ORF">MEBOL_004933</name>
</gene>
<name>A0A250IJT2_9BACT</name>